<keyword evidence="2" id="KW-1185">Reference proteome</keyword>
<dbReference type="Proteomes" id="UP000325577">
    <property type="component" value="Linkage Group LG10"/>
</dbReference>
<evidence type="ECO:0000313" key="2">
    <source>
        <dbReference type="Proteomes" id="UP000325577"/>
    </source>
</evidence>
<proteinExistence type="predicted"/>
<dbReference type="EMBL" id="CM018033">
    <property type="protein sequence ID" value="KAA8545379.1"/>
    <property type="molecule type" value="Genomic_DNA"/>
</dbReference>
<protein>
    <submittedName>
        <fullName evidence="1">Uncharacterized protein</fullName>
    </submittedName>
</protein>
<organism evidence="1 2">
    <name type="scientific">Nyssa sinensis</name>
    <dbReference type="NCBI Taxonomy" id="561372"/>
    <lineage>
        <taxon>Eukaryota</taxon>
        <taxon>Viridiplantae</taxon>
        <taxon>Streptophyta</taxon>
        <taxon>Embryophyta</taxon>
        <taxon>Tracheophyta</taxon>
        <taxon>Spermatophyta</taxon>
        <taxon>Magnoliopsida</taxon>
        <taxon>eudicotyledons</taxon>
        <taxon>Gunneridae</taxon>
        <taxon>Pentapetalae</taxon>
        <taxon>asterids</taxon>
        <taxon>Cornales</taxon>
        <taxon>Nyssaceae</taxon>
        <taxon>Nyssa</taxon>
    </lineage>
</organism>
<dbReference type="AlphaFoldDB" id="A0A5J5BR30"/>
<dbReference type="Gene3D" id="3.40.50.720">
    <property type="entry name" value="NAD(P)-binding Rossmann-like Domain"/>
    <property type="match status" value="1"/>
</dbReference>
<gene>
    <name evidence="1" type="ORF">F0562_020163</name>
</gene>
<accession>A0A5J5BR30</accession>
<reference evidence="1 2" key="1">
    <citation type="submission" date="2019-09" db="EMBL/GenBank/DDBJ databases">
        <title>A chromosome-level genome assembly of the Chinese tupelo Nyssa sinensis.</title>
        <authorList>
            <person name="Yang X."/>
            <person name="Kang M."/>
            <person name="Yang Y."/>
            <person name="Xiong H."/>
            <person name="Wang M."/>
            <person name="Zhang Z."/>
            <person name="Wang Z."/>
            <person name="Wu H."/>
            <person name="Ma T."/>
            <person name="Liu J."/>
            <person name="Xi Z."/>
        </authorList>
    </citation>
    <scope>NUCLEOTIDE SEQUENCE [LARGE SCALE GENOMIC DNA]</scope>
    <source>
        <strain evidence="1">J267</strain>
        <tissue evidence="1">Leaf</tissue>
    </source>
</reference>
<evidence type="ECO:0000313" key="1">
    <source>
        <dbReference type="EMBL" id="KAA8545379.1"/>
    </source>
</evidence>
<dbReference type="OrthoDB" id="692415at2759"/>
<sequence length="140" mass="16126">MFNVRRVVVTCSISALVPNPSWPSNTLFRESSWTDLDYCNSRQDQQWDSDLVKGRHIKDVEDNLSIIVVAVASLLKDRAAWLQPKQDNTIRGLLLQSGGVVEKLAEDSCRLWCSVRSYRMAAQMLREYSQYEIGYDHFKP</sequence>
<name>A0A5J5BR30_9ASTE</name>